<dbReference type="Proteomes" id="UP000008694">
    <property type="component" value="Unassembled WGS sequence"/>
</dbReference>
<keyword evidence="3" id="KW-1185">Reference proteome</keyword>
<accession>D7M2P9</accession>
<feature type="compositionally biased region" description="Low complexity" evidence="1">
    <location>
        <begin position="542"/>
        <end position="553"/>
    </location>
</feature>
<dbReference type="AlphaFoldDB" id="D7M2P9"/>
<feature type="region of interest" description="Disordered" evidence="1">
    <location>
        <begin position="163"/>
        <end position="207"/>
    </location>
</feature>
<dbReference type="HOGENOM" id="CLU_476814_0_0_1"/>
<gene>
    <name evidence="2" type="ORF">ARALYDRAFT_911868</name>
</gene>
<feature type="compositionally biased region" description="Polar residues" evidence="1">
    <location>
        <begin position="52"/>
        <end position="63"/>
    </location>
</feature>
<feature type="region of interest" description="Disordered" evidence="1">
    <location>
        <begin position="542"/>
        <end position="572"/>
    </location>
</feature>
<dbReference type="KEGG" id="aly:9308855"/>
<dbReference type="Gramene" id="scaffold_603925.1">
    <property type="protein sequence ID" value="scaffold_603925.1"/>
    <property type="gene ID" value="scaffold_603925.1"/>
</dbReference>
<protein>
    <submittedName>
        <fullName evidence="2">Predicted protein</fullName>
    </submittedName>
</protein>
<feature type="compositionally biased region" description="Basic and acidic residues" evidence="1">
    <location>
        <begin position="85"/>
        <end position="102"/>
    </location>
</feature>
<evidence type="ECO:0000313" key="2">
    <source>
        <dbReference type="EMBL" id="EFH49045.1"/>
    </source>
</evidence>
<proteinExistence type="predicted"/>
<reference evidence="3" key="1">
    <citation type="journal article" date="2011" name="Nat. Genet.">
        <title>The Arabidopsis lyrata genome sequence and the basis of rapid genome size change.</title>
        <authorList>
            <person name="Hu T.T."/>
            <person name="Pattyn P."/>
            <person name="Bakker E.G."/>
            <person name="Cao J."/>
            <person name="Cheng J.-F."/>
            <person name="Clark R.M."/>
            <person name="Fahlgren N."/>
            <person name="Fawcett J.A."/>
            <person name="Grimwood J."/>
            <person name="Gundlach H."/>
            <person name="Haberer G."/>
            <person name="Hollister J.D."/>
            <person name="Ossowski S."/>
            <person name="Ottilar R.P."/>
            <person name="Salamov A.A."/>
            <person name="Schneeberger K."/>
            <person name="Spannagl M."/>
            <person name="Wang X."/>
            <person name="Yang L."/>
            <person name="Nasrallah M.E."/>
            <person name="Bergelson J."/>
            <person name="Carrington J.C."/>
            <person name="Gaut B.S."/>
            <person name="Schmutz J."/>
            <person name="Mayer K.F.X."/>
            <person name="Van de Peer Y."/>
            <person name="Grigoriev I.V."/>
            <person name="Nordborg M."/>
            <person name="Weigel D."/>
            <person name="Guo Y.-L."/>
        </authorList>
    </citation>
    <scope>NUCLEOTIDE SEQUENCE [LARGE SCALE GENOMIC DNA]</scope>
    <source>
        <strain evidence="3">cv. MN47</strain>
    </source>
</reference>
<evidence type="ECO:0000256" key="1">
    <source>
        <dbReference type="SAM" id="MobiDB-lite"/>
    </source>
</evidence>
<name>D7M2P9_ARALL</name>
<dbReference type="EMBL" id="GL348718">
    <property type="protein sequence ID" value="EFH49045.1"/>
    <property type="molecule type" value="Genomic_DNA"/>
</dbReference>
<feature type="compositionally biased region" description="Low complexity" evidence="1">
    <location>
        <begin position="64"/>
        <end position="74"/>
    </location>
</feature>
<evidence type="ECO:0000313" key="3">
    <source>
        <dbReference type="Proteomes" id="UP000008694"/>
    </source>
</evidence>
<feature type="compositionally biased region" description="Basic and acidic residues" evidence="1">
    <location>
        <begin position="8"/>
        <end position="21"/>
    </location>
</feature>
<organism evidence="3">
    <name type="scientific">Arabidopsis lyrata subsp. lyrata</name>
    <name type="common">Lyre-leaved rock-cress</name>
    <dbReference type="NCBI Taxonomy" id="81972"/>
    <lineage>
        <taxon>Eukaryota</taxon>
        <taxon>Viridiplantae</taxon>
        <taxon>Streptophyta</taxon>
        <taxon>Embryophyta</taxon>
        <taxon>Tracheophyta</taxon>
        <taxon>Spermatophyta</taxon>
        <taxon>Magnoliopsida</taxon>
        <taxon>eudicotyledons</taxon>
        <taxon>Gunneridae</taxon>
        <taxon>Pentapetalae</taxon>
        <taxon>rosids</taxon>
        <taxon>malvids</taxon>
        <taxon>Brassicales</taxon>
        <taxon>Brassicaceae</taxon>
        <taxon>Camelineae</taxon>
        <taxon>Arabidopsis</taxon>
    </lineage>
</organism>
<feature type="compositionally biased region" description="Polar residues" evidence="1">
    <location>
        <begin position="559"/>
        <end position="572"/>
    </location>
</feature>
<sequence>MSEFIDQDDSKMEEDLNHQEESNSELCDDGASQVKDSEESTPTVSVVPASCSAINEATKKTNFSSLSSRNGESSETGEINTVAGEDNRNDGDDGYETSKSDEETSSLVTQPQNPHRSYSDTSLLMISPRENVGFSSLVTRPSHQNPRLDQIVSFVPASCSAINEASKKTEASSSRNRDSSESGERRRVDDKEEDRNDGDEPKESDIYKTLLGLDSYFEFSVHNEEAENREVQNHEFPSSPAWNTYQQHSVANQMPNPMHGKMMYPYQHPVRPMHGPMMYPYQHPITNQMANPMMPMHGPMMYPYQHPIANQMANPMMPMQYPLMYPYLHPMANQQNLYQQHPVTNQIPNVVPFQTQMFNRGPASAPQRLQNTYPVVYQMPTRIPRHVLQQLSGMRPMPYPRGNQQNFYQQHPMAHHMPMPYSMANQQNFYYQRPVTNLVPAQSTMIMPAESHVHWYDTEQCLNSWGMRLIQDPMMYPYQYPHANHLNQRMPQFRSNQLSTTITPDGQTRSVAIIQDPFSPQQRVYLVLDVVPQAQVNHFLQRQTQTQQPTQSQGGDRGASSSEQGGYQQQPK</sequence>
<feature type="region of interest" description="Disordered" evidence="1">
    <location>
        <begin position="1"/>
        <end position="124"/>
    </location>
</feature>
<feature type="compositionally biased region" description="Basic and acidic residues" evidence="1">
    <location>
        <begin position="165"/>
        <end position="206"/>
    </location>
</feature>
<dbReference type="OrthoDB" id="10360298at2759"/>
<feature type="compositionally biased region" description="Polar residues" evidence="1">
    <location>
        <begin position="105"/>
        <end position="124"/>
    </location>
</feature>